<name>A0A511ZQS9_9BACI</name>
<dbReference type="Proteomes" id="UP000321558">
    <property type="component" value="Unassembled WGS sequence"/>
</dbReference>
<dbReference type="OrthoDB" id="2830174at2"/>
<dbReference type="Pfam" id="PF19866">
    <property type="entry name" value="DUF6339"/>
    <property type="match status" value="1"/>
</dbReference>
<dbReference type="AlphaFoldDB" id="A0A511ZQS9"/>
<evidence type="ECO:0000313" key="2">
    <source>
        <dbReference type="Proteomes" id="UP000321558"/>
    </source>
</evidence>
<reference evidence="1 2" key="1">
    <citation type="submission" date="2019-07" db="EMBL/GenBank/DDBJ databases">
        <title>Whole genome shotgun sequence of Oceanobacillus sojae NBRC 105379.</title>
        <authorList>
            <person name="Hosoyama A."/>
            <person name="Uohara A."/>
            <person name="Ohji S."/>
            <person name="Ichikawa N."/>
        </authorList>
    </citation>
    <scope>NUCLEOTIDE SEQUENCE [LARGE SCALE GENOMIC DNA]</scope>
    <source>
        <strain evidence="1 2">NBRC 105379</strain>
    </source>
</reference>
<protein>
    <submittedName>
        <fullName evidence="1">Uncharacterized protein</fullName>
    </submittedName>
</protein>
<proteinExistence type="predicted"/>
<accession>A0A511ZQS9</accession>
<evidence type="ECO:0000313" key="1">
    <source>
        <dbReference type="EMBL" id="GEN89791.1"/>
    </source>
</evidence>
<sequence length="226" mass="27271">MATLKSMTKINAKKYFDTLNEQKLENYNVKNLKSEIAKDLTEKFKVVKEKIGDVNKNNYQFDLLFGLELYELLNEKYHFKVRDASNLQIWYALQLLEVPHIVYARWGLNEERFVKISRRIYLWTLWWYIHISWQGDRNSTYEVLKNNNTDTLLQIVERPGKSGYRIEVYRKVMYYHHKYTEEIASRDLLRKVMKLHTIKCKSIEPALYHGGIDQYAEDLFTYFNET</sequence>
<keyword evidence="2" id="KW-1185">Reference proteome</keyword>
<dbReference type="RefSeq" id="WP_147212665.1">
    <property type="nucleotide sequence ID" value="NZ_BJYM01000029.1"/>
</dbReference>
<comment type="caution">
    <text evidence="1">The sequence shown here is derived from an EMBL/GenBank/DDBJ whole genome shotgun (WGS) entry which is preliminary data.</text>
</comment>
<dbReference type="EMBL" id="BJYM01000029">
    <property type="protein sequence ID" value="GEN89791.1"/>
    <property type="molecule type" value="Genomic_DNA"/>
</dbReference>
<gene>
    <name evidence="1" type="ORF">OSO01_45300</name>
</gene>
<organism evidence="1 2">
    <name type="scientific">Oceanobacillus sojae</name>
    <dbReference type="NCBI Taxonomy" id="582851"/>
    <lineage>
        <taxon>Bacteria</taxon>
        <taxon>Bacillati</taxon>
        <taxon>Bacillota</taxon>
        <taxon>Bacilli</taxon>
        <taxon>Bacillales</taxon>
        <taxon>Bacillaceae</taxon>
        <taxon>Oceanobacillus</taxon>
    </lineage>
</organism>
<dbReference type="InterPro" id="IPR045920">
    <property type="entry name" value="DUF6339"/>
</dbReference>